<dbReference type="VEuPathDB" id="FungiDB:I302_02409"/>
<dbReference type="RefSeq" id="XP_019048637.2">
    <property type="nucleotide sequence ID" value="XM_019189075.2"/>
</dbReference>
<dbReference type="AlphaFoldDB" id="A0A1B9G981"/>
<keyword evidence="1" id="KW-0732">Signal</keyword>
<gene>
    <name evidence="2" type="ORF">I302_02409</name>
</gene>
<feature type="signal peptide" evidence="1">
    <location>
        <begin position="1"/>
        <end position="19"/>
    </location>
</feature>
<reference evidence="2" key="2">
    <citation type="submission" date="2014-01" db="EMBL/GenBank/DDBJ databases">
        <title>Evolution of pathogenesis and genome organization in the Tremellales.</title>
        <authorList>
            <person name="Cuomo C."/>
            <person name="Litvintseva A."/>
            <person name="Heitman J."/>
            <person name="Chen Y."/>
            <person name="Sun S."/>
            <person name="Springer D."/>
            <person name="Dromer F."/>
            <person name="Young S."/>
            <person name="Zeng Q."/>
            <person name="Chapman S."/>
            <person name="Gujja S."/>
            <person name="Saif S."/>
            <person name="Birren B."/>
        </authorList>
    </citation>
    <scope>NUCLEOTIDE SEQUENCE</scope>
    <source>
        <strain evidence="2">CBS 10118</strain>
    </source>
</reference>
<evidence type="ECO:0008006" key="3">
    <source>
        <dbReference type="Google" id="ProtNLM"/>
    </source>
</evidence>
<organism evidence="2">
    <name type="scientific">Kwoniella bestiolae CBS 10118</name>
    <dbReference type="NCBI Taxonomy" id="1296100"/>
    <lineage>
        <taxon>Eukaryota</taxon>
        <taxon>Fungi</taxon>
        <taxon>Dikarya</taxon>
        <taxon>Basidiomycota</taxon>
        <taxon>Agaricomycotina</taxon>
        <taxon>Tremellomycetes</taxon>
        <taxon>Tremellales</taxon>
        <taxon>Cryptococcaceae</taxon>
        <taxon>Kwoniella</taxon>
    </lineage>
</organism>
<evidence type="ECO:0000256" key="1">
    <source>
        <dbReference type="SAM" id="SignalP"/>
    </source>
</evidence>
<proteinExistence type="predicted"/>
<reference evidence="2" key="1">
    <citation type="submission" date="2013-07" db="EMBL/GenBank/DDBJ databases">
        <title>The Genome Sequence of Cryptococcus bestiolae CBS10118.</title>
        <authorList>
            <consortium name="The Broad Institute Genome Sequencing Platform"/>
            <person name="Cuomo C."/>
            <person name="Litvintseva A."/>
            <person name="Chen Y."/>
            <person name="Heitman J."/>
            <person name="Sun S."/>
            <person name="Springer D."/>
            <person name="Dromer F."/>
            <person name="Young S.K."/>
            <person name="Zeng Q."/>
            <person name="Gargeya S."/>
            <person name="Fitzgerald M."/>
            <person name="Abouelleil A."/>
            <person name="Alvarado L."/>
            <person name="Berlin A.M."/>
            <person name="Chapman S.B."/>
            <person name="Dewar J."/>
            <person name="Goldberg J."/>
            <person name="Griggs A."/>
            <person name="Gujja S."/>
            <person name="Hansen M."/>
            <person name="Howarth C."/>
            <person name="Imamovic A."/>
            <person name="Larimer J."/>
            <person name="McCowan C."/>
            <person name="Murphy C."/>
            <person name="Pearson M."/>
            <person name="Priest M."/>
            <person name="Roberts A."/>
            <person name="Saif S."/>
            <person name="Shea T."/>
            <person name="Sykes S."/>
            <person name="Wortman J."/>
            <person name="Nusbaum C."/>
            <person name="Birren B."/>
        </authorList>
    </citation>
    <scope>NUCLEOTIDE SEQUENCE [LARGE SCALE GENOMIC DNA]</scope>
    <source>
        <strain evidence="2">CBS 10118</strain>
    </source>
</reference>
<dbReference type="GeneID" id="30206808"/>
<feature type="chain" id="PRO_5008626819" description="Neprosin domain-containing protein" evidence="1">
    <location>
        <begin position="20"/>
        <end position="267"/>
    </location>
</feature>
<dbReference type="KEGG" id="kbi:30206808"/>
<dbReference type="STRING" id="1296100.A0A1B9G981"/>
<protein>
    <recommendedName>
        <fullName evidence="3">Neprosin domain-containing protein</fullName>
    </recommendedName>
</protein>
<evidence type="ECO:0000313" key="2">
    <source>
        <dbReference type="EMBL" id="OCF27567.1"/>
    </source>
</evidence>
<name>A0A1B9G981_9TREE</name>
<dbReference type="EMBL" id="KI894019">
    <property type="protein sequence ID" value="OCF27567.1"/>
    <property type="molecule type" value="Genomic_DNA"/>
</dbReference>
<accession>A0A1B9G981</accession>
<dbReference type="OrthoDB" id="3563678at2759"/>
<sequence>MIYTKLVLILAALVLSVNSTPLVERGPACPGGQPIVFPPKPPPPTLRDELFGNSSASIGTDFLIKVFNVYTTGIWVSSNGFAWHYSYDDNFHYTDSYLNKPLPTRDLPSYTIAPYWDALGSWPSSGDYIGFAWGTNTDSITINWKASLLSDRTQRLDFTLHYTTASPGVYWIWYDSVPSQATGGSATIGAQGGQPRKQHYKTYSYNTPGTVYPGLRLAIDTNCDGSITDFTSVNAPRDLHHNATNARILTEPKVDEFKRPPTENYCV</sequence>